<organism evidence="3 4">
    <name type="scientific">Viridibacillus arvi</name>
    <dbReference type="NCBI Taxonomy" id="263475"/>
    <lineage>
        <taxon>Bacteria</taxon>
        <taxon>Bacillati</taxon>
        <taxon>Bacillota</taxon>
        <taxon>Bacilli</taxon>
        <taxon>Bacillales</taxon>
        <taxon>Caryophanaceae</taxon>
        <taxon>Viridibacillus</taxon>
    </lineage>
</organism>
<dbReference type="InterPro" id="IPR050807">
    <property type="entry name" value="TransReg_Diox_bact_type"/>
</dbReference>
<dbReference type="Pfam" id="PF07883">
    <property type="entry name" value="Cupin_2"/>
    <property type="match status" value="1"/>
</dbReference>
<reference evidence="4" key="1">
    <citation type="submission" date="2015-08" db="EMBL/GenBank/DDBJ databases">
        <title>Fjat-10028 dsm 16317.</title>
        <authorList>
            <person name="Liu B."/>
            <person name="Wang J."/>
            <person name="Zhu Y."/>
            <person name="Liu G."/>
            <person name="Chen Q."/>
            <person name="Chen Z."/>
            <person name="Lan J."/>
            <person name="Che J."/>
            <person name="Ge C."/>
            <person name="Shi H."/>
            <person name="Pan Z."/>
            <person name="Liu X."/>
        </authorList>
    </citation>
    <scope>NUCLEOTIDE SEQUENCE [LARGE SCALE GENOMIC DNA]</scope>
    <source>
        <strain evidence="4">DSM 16317</strain>
    </source>
</reference>
<dbReference type="GeneID" id="301134765"/>
<dbReference type="CDD" id="cd02209">
    <property type="entry name" value="cupin_XRE_C"/>
    <property type="match status" value="1"/>
</dbReference>
<dbReference type="InterPro" id="IPR010982">
    <property type="entry name" value="Lambda_DNA-bd_dom_sf"/>
</dbReference>
<keyword evidence="4" id="KW-1185">Reference proteome</keyword>
<dbReference type="GO" id="GO:0003700">
    <property type="term" value="F:DNA-binding transcription factor activity"/>
    <property type="evidence" value="ECO:0007669"/>
    <property type="project" value="TreeGrafter"/>
</dbReference>
<gene>
    <name evidence="3" type="ORF">AMD00_01340</name>
</gene>
<sequence length="181" mass="21036">MEEIFQKIKQLRFEQGMTLKELSEKTDLSVSFLSQIERGTSSLAITSLKKIADAFGVKMIHFFEETGNLNYAVKKQDQKPFKIESSDSTYVRLSNNFIDRKIEPFLVTIKPHQKENEPFKHPGEEFYYVLKGAVLFTIDQTEYYLREGEAIHFPSSLPHIWENPINQETILLSIITPVIFN</sequence>
<dbReference type="InterPro" id="IPR001387">
    <property type="entry name" value="Cro/C1-type_HTH"/>
</dbReference>
<dbReference type="Pfam" id="PF01381">
    <property type="entry name" value="HTH_3"/>
    <property type="match status" value="1"/>
</dbReference>
<dbReference type="EMBL" id="LILB01000001">
    <property type="protein sequence ID" value="KOO51182.1"/>
    <property type="molecule type" value="Genomic_DNA"/>
</dbReference>
<dbReference type="SMART" id="SM00530">
    <property type="entry name" value="HTH_XRE"/>
    <property type="match status" value="1"/>
</dbReference>
<dbReference type="SUPFAM" id="SSF51182">
    <property type="entry name" value="RmlC-like cupins"/>
    <property type="match status" value="1"/>
</dbReference>
<dbReference type="STRING" id="263475.AMD00_01340"/>
<dbReference type="OrthoDB" id="34624at2"/>
<dbReference type="AlphaFoldDB" id="A0A0M0LJU6"/>
<dbReference type="Gene3D" id="1.10.260.40">
    <property type="entry name" value="lambda repressor-like DNA-binding domains"/>
    <property type="match status" value="1"/>
</dbReference>
<dbReference type="InterPro" id="IPR014710">
    <property type="entry name" value="RmlC-like_jellyroll"/>
</dbReference>
<evidence type="ECO:0000313" key="4">
    <source>
        <dbReference type="Proteomes" id="UP000036867"/>
    </source>
</evidence>
<dbReference type="Gene3D" id="2.60.120.10">
    <property type="entry name" value="Jelly Rolls"/>
    <property type="match status" value="1"/>
</dbReference>
<feature type="domain" description="HTH cro/C1-type" evidence="2">
    <location>
        <begin position="8"/>
        <end position="62"/>
    </location>
</feature>
<name>A0A0M0LJU6_9BACL</name>
<dbReference type="Proteomes" id="UP000036867">
    <property type="component" value="Unassembled WGS sequence"/>
</dbReference>
<dbReference type="CDD" id="cd00093">
    <property type="entry name" value="HTH_XRE"/>
    <property type="match status" value="1"/>
</dbReference>
<protein>
    <submittedName>
        <fullName evidence="3">DNA-binding protein</fullName>
    </submittedName>
</protein>
<accession>A0A0M0LJU6</accession>
<dbReference type="InterPro" id="IPR013096">
    <property type="entry name" value="Cupin_2"/>
</dbReference>
<dbReference type="PANTHER" id="PTHR46797:SF25">
    <property type="entry name" value="TRANSCRIPTIONAL REGULATOR"/>
    <property type="match status" value="1"/>
</dbReference>
<dbReference type="SUPFAM" id="SSF47413">
    <property type="entry name" value="lambda repressor-like DNA-binding domains"/>
    <property type="match status" value="1"/>
</dbReference>
<dbReference type="PROSITE" id="PS50943">
    <property type="entry name" value="HTH_CROC1"/>
    <property type="match status" value="1"/>
</dbReference>
<comment type="caution">
    <text evidence="3">The sequence shown here is derived from an EMBL/GenBank/DDBJ whole genome shotgun (WGS) entry which is preliminary data.</text>
</comment>
<evidence type="ECO:0000256" key="1">
    <source>
        <dbReference type="ARBA" id="ARBA00023125"/>
    </source>
</evidence>
<dbReference type="RefSeq" id="WP_053415307.1">
    <property type="nucleotide sequence ID" value="NZ_LILB01000001.1"/>
</dbReference>
<proteinExistence type="predicted"/>
<keyword evidence="1 3" id="KW-0238">DNA-binding</keyword>
<dbReference type="PATRIC" id="fig|263475.3.peg.582"/>
<evidence type="ECO:0000259" key="2">
    <source>
        <dbReference type="PROSITE" id="PS50943"/>
    </source>
</evidence>
<dbReference type="PANTHER" id="PTHR46797">
    <property type="entry name" value="HTH-TYPE TRANSCRIPTIONAL REGULATOR"/>
    <property type="match status" value="1"/>
</dbReference>
<evidence type="ECO:0000313" key="3">
    <source>
        <dbReference type="EMBL" id="KOO51182.1"/>
    </source>
</evidence>
<dbReference type="InterPro" id="IPR011051">
    <property type="entry name" value="RmlC_Cupin_sf"/>
</dbReference>
<dbReference type="GO" id="GO:0003677">
    <property type="term" value="F:DNA binding"/>
    <property type="evidence" value="ECO:0007669"/>
    <property type="project" value="UniProtKB-KW"/>
</dbReference>
<dbReference type="GO" id="GO:0005829">
    <property type="term" value="C:cytosol"/>
    <property type="evidence" value="ECO:0007669"/>
    <property type="project" value="TreeGrafter"/>
</dbReference>